<gene>
    <name evidence="3" type="ORF">SAMN05421779_101585</name>
</gene>
<dbReference type="InterPro" id="IPR050523">
    <property type="entry name" value="AKR_Detox_Biosynth"/>
</dbReference>
<dbReference type="InterPro" id="IPR036812">
    <property type="entry name" value="NAD(P)_OxRdtase_dom_sf"/>
</dbReference>
<proteinExistence type="predicted"/>
<keyword evidence="1" id="KW-0560">Oxidoreductase</keyword>
<dbReference type="InterPro" id="IPR023210">
    <property type="entry name" value="NADP_OxRdtase_dom"/>
</dbReference>
<dbReference type="InterPro" id="IPR020471">
    <property type="entry name" value="AKR"/>
</dbReference>
<reference evidence="3 4" key="1">
    <citation type="submission" date="2017-01" db="EMBL/GenBank/DDBJ databases">
        <authorList>
            <person name="Mah S.A."/>
            <person name="Swanson W.J."/>
            <person name="Moy G.W."/>
            <person name="Vacquier V.D."/>
        </authorList>
    </citation>
    <scope>NUCLEOTIDE SEQUENCE [LARGE SCALE GENOMIC DNA]</scope>
    <source>
        <strain evidence="3 4">DSM 11589</strain>
    </source>
</reference>
<protein>
    <submittedName>
        <fullName evidence="3">Predicted oxidoreductase</fullName>
    </submittedName>
</protein>
<dbReference type="Gene3D" id="3.20.20.100">
    <property type="entry name" value="NADP-dependent oxidoreductase domain"/>
    <property type="match status" value="1"/>
</dbReference>
<dbReference type="PANTHER" id="PTHR43364">
    <property type="entry name" value="NADH-SPECIFIC METHYLGLYOXAL REDUCTASE-RELATED"/>
    <property type="match status" value="1"/>
</dbReference>
<dbReference type="AlphaFoldDB" id="A0A1N7IT50"/>
<dbReference type="OrthoDB" id="9773828at2"/>
<accession>A0A1N7IT50</accession>
<keyword evidence="4" id="KW-1185">Reference proteome</keyword>
<name>A0A1N7IT50_9PROT</name>
<dbReference type="EMBL" id="FTOA01000001">
    <property type="protein sequence ID" value="SIS40254.1"/>
    <property type="molecule type" value="Genomic_DNA"/>
</dbReference>
<dbReference type="PANTHER" id="PTHR43364:SF4">
    <property type="entry name" value="NAD(P)-LINKED OXIDOREDUCTASE SUPERFAMILY PROTEIN"/>
    <property type="match status" value="1"/>
</dbReference>
<dbReference type="GO" id="GO:0016491">
    <property type="term" value="F:oxidoreductase activity"/>
    <property type="evidence" value="ECO:0007669"/>
    <property type="project" value="UniProtKB-KW"/>
</dbReference>
<dbReference type="Proteomes" id="UP000185678">
    <property type="component" value="Unassembled WGS sequence"/>
</dbReference>
<dbReference type="PRINTS" id="PR00069">
    <property type="entry name" value="ALDKETRDTASE"/>
</dbReference>
<dbReference type="RefSeq" id="WP_076398662.1">
    <property type="nucleotide sequence ID" value="NZ_FTOA01000001.1"/>
</dbReference>
<evidence type="ECO:0000256" key="1">
    <source>
        <dbReference type="ARBA" id="ARBA00023002"/>
    </source>
</evidence>
<evidence type="ECO:0000259" key="2">
    <source>
        <dbReference type="Pfam" id="PF00248"/>
    </source>
</evidence>
<evidence type="ECO:0000313" key="4">
    <source>
        <dbReference type="Proteomes" id="UP000185678"/>
    </source>
</evidence>
<evidence type="ECO:0000313" key="3">
    <source>
        <dbReference type="EMBL" id="SIS40254.1"/>
    </source>
</evidence>
<dbReference type="CDD" id="cd19094">
    <property type="entry name" value="AKR_Tas-like"/>
    <property type="match status" value="1"/>
</dbReference>
<dbReference type="STRING" id="80876.SAMN05421779_101585"/>
<dbReference type="SUPFAM" id="SSF51430">
    <property type="entry name" value="NAD(P)-linked oxidoreductase"/>
    <property type="match status" value="1"/>
</dbReference>
<feature type="domain" description="NADP-dependent oxidoreductase" evidence="2">
    <location>
        <begin position="20"/>
        <end position="332"/>
    </location>
</feature>
<organism evidence="3 4">
    <name type="scientific">Insolitispirillum peregrinum</name>
    <dbReference type="NCBI Taxonomy" id="80876"/>
    <lineage>
        <taxon>Bacteria</taxon>
        <taxon>Pseudomonadati</taxon>
        <taxon>Pseudomonadota</taxon>
        <taxon>Alphaproteobacteria</taxon>
        <taxon>Rhodospirillales</taxon>
        <taxon>Novispirillaceae</taxon>
        <taxon>Insolitispirillum</taxon>
    </lineage>
</organism>
<dbReference type="Pfam" id="PF00248">
    <property type="entry name" value="Aldo_ket_red"/>
    <property type="match status" value="1"/>
</dbReference>
<sequence>MRYHLLGQRCAAAPLKVSSISMGTMTFGEQNTPEQAHELLDIAYDGGVNFFDVAEMYPISPRPETQGRSEEILGDWVRARNNRHQVVIASKVTGRGVMPWIRGEERVLDRRNIAEAIDGSLRRLKTDYLDLYYLHWPDRQTNNFGRLGYVHNPEEQSTPLAESLLALADLVKAGKIRHVGISNETPWGLAQYLLLAAQNPELPRVAAIQNPYSLINRTFEIGLAEMAIREDVPLVAYSPLAGGVLTGKYMDGERPADSRMVLWPKRYTRYTKPLAQVAVERYTLIAERHGLHPAQMALAFAASRSFAASAIVGATKPEQLKLTLAAQDLVLGGDALMDIEAEHTLCPNPAP</sequence>